<dbReference type="SUPFAM" id="SSF52540">
    <property type="entry name" value="P-loop containing nucleoside triphosphate hydrolases"/>
    <property type="match status" value="1"/>
</dbReference>
<comment type="caution">
    <text evidence="1">The sequence shown here is derived from an EMBL/GenBank/DDBJ whole genome shotgun (WGS) entry which is preliminary data.</text>
</comment>
<gene>
    <name evidence="1" type="ORF">DW929_11815</name>
</gene>
<proteinExistence type="predicted"/>
<sequence>MRDFIFIIGASGIGKTTLAKKLYEHYKGAYVEMSMIPEFGVPEGVDEGLFEEQVCWESSVTQVKKFWELGIRNIVALDFDDLRTRDIPEVFKVFNYITIKLVCSDYRQNYEQMKNRGNGLIDFELLEKMSQKINARKCLVNEFELDIAGKTVEQVFIEALEIIEHKEIKMEYDYVKPKKELFYSWVFSNGLR</sequence>
<evidence type="ECO:0000313" key="2">
    <source>
        <dbReference type="Proteomes" id="UP000284598"/>
    </source>
</evidence>
<dbReference type="RefSeq" id="WP_118025847.1">
    <property type="nucleotide sequence ID" value="NZ_QSFO01000019.1"/>
</dbReference>
<dbReference type="AlphaFoldDB" id="A0A413RUS2"/>
<name>A0A413RUS2_9FIRM</name>
<organism evidence="1 2">
    <name type="scientific">Eubacterium ventriosum</name>
    <dbReference type="NCBI Taxonomy" id="39496"/>
    <lineage>
        <taxon>Bacteria</taxon>
        <taxon>Bacillati</taxon>
        <taxon>Bacillota</taxon>
        <taxon>Clostridia</taxon>
        <taxon>Eubacteriales</taxon>
        <taxon>Eubacteriaceae</taxon>
        <taxon>Eubacterium</taxon>
    </lineage>
</organism>
<dbReference type="InterPro" id="IPR027417">
    <property type="entry name" value="P-loop_NTPase"/>
</dbReference>
<dbReference type="EMBL" id="QSFO01000019">
    <property type="protein sequence ID" value="RHA52096.1"/>
    <property type="molecule type" value="Genomic_DNA"/>
</dbReference>
<evidence type="ECO:0000313" key="1">
    <source>
        <dbReference type="EMBL" id="RHA52096.1"/>
    </source>
</evidence>
<dbReference type="Gene3D" id="3.40.50.300">
    <property type="entry name" value="P-loop containing nucleotide triphosphate hydrolases"/>
    <property type="match status" value="1"/>
</dbReference>
<protein>
    <submittedName>
        <fullName evidence="1">Uncharacterized protein</fullName>
    </submittedName>
</protein>
<dbReference type="Proteomes" id="UP000284598">
    <property type="component" value="Unassembled WGS sequence"/>
</dbReference>
<reference evidence="1 2" key="1">
    <citation type="submission" date="2018-08" db="EMBL/GenBank/DDBJ databases">
        <title>A genome reference for cultivated species of the human gut microbiota.</title>
        <authorList>
            <person name="Zou Y."/>
            <person name="Xue W."/>
            <person name="Luo G."/>
        </authorList>
    </citation>
    <scope>NUCLEOTIDE SEQUENCE [LARGE SCALE GENOMIC DNA]</scope>
    <source>
        <strain evidence="1 2">AM43-2</strain>
    </source>
</reference>
<accession>A0A413RUS2</accession>